<dbReference type="GO" id="GO:0008270">
    <property type="term" value="F:zinc ion binding"/>
    <property type="evidence" value="ECO:0007669"/>
    <property type="project" value="UniProtKB-KW"/>
</dbReference>
<dbReference type="GeneID" id="20202728"/>
<name>T1F1M8_HELRO</name>
<feature type="compositionally biased region" description="Polar residues" evidence="2">
    <location>
        <begin position="151"/>
        <end position="170"/>
    </location>
</feature>
<evidence type="ECO:0000313" key="4">
    <source>
        <dbReference type="EMBL" id="ESO08412.1"/>
    </source>
</evidence>
<dbReference type="InParanoid" id="T1F1M8"/>
<keyword evidence="1" id="KW-0862">Zinc</keyword>
<evidence type="ECO:0000256" key="1">
    <source>
        <dbReference type="PROSITE-ProRule" id="PRU00042"/>
    </source>
</evidence>
<reference evidence="4 6" key="2">
    <citation type="journal article" date="2013" name="Nature">
        <title>Insights into bilaterian evolution from three spiralian genomes.</title>
        <authorList>
            <person name="Simakov O."/>
            <person name="Marletaz F."/>
            <person name="Cho S.J."/>
            <person name="Edsinger-Gonzales E."/>
            <person name="Havlak P."/>
            <person name="Hellsten U."/>
            <person name="Kuo D.H."/>
            <person name="Larsson T."/>
            <person name="Lv J."/>
            <person name="Arendt D."/>
            <person name="Savage R."/>
            <person name="Osoegawa K."/>
            <person name="de Jong P."/>
            <person name="Grimwood J."/>
            <person name="Chapman J.A."/>
            <person name="Shapiro H."/>
            <person name="Aerts A."/>
            <person name="Otillar R.P."/>
            <person name="Terry A.Y."/>
            <person name="Boore J.L."/>
            <person name="Grigoriev I.V."/>
            <person name="Lindberg D.R."/>
            <person name="Seaver E.C."/>
            <person name="Weisblat D.A."/>
            <person name="Putnam N.H."/>
            <person name="Rokhsar D.S."/>
        </authorList>
    </citation>
    <scope>NUCLEOTIDE SEQUENCE</scope>
</reference>
<sequence length="465" mass="50958">MHLLIDRSSNHNINNGMNNSNISNCPPRMIEECGGVLMMGGNVNVMDDKRSPPSEPLLSCRVCKKLFAREAYLLRHLETNKEDEQHRLSLIELRKDSEAYFAAARYDSGIMLNEIKMEGDSDMSGVGIGNDTGRRCGSRCGVNALTEERSSISNGVDESYRASTSSSELQNVDEGTGNIMRSRSNSPMPSNSNNHQHHQHQQNRLTPSQHLQPPPQQTHVEEYMHGHNNKNRCISNAEDQQQPQPNGHSQNILAVTSSSASSNSSGDHEIFSPTTSSTTVAVQQQSNLQNNSPMDRNGNNNGQQQTLQQRFYPSDNIQQRFDACRGESLPFSATPGPLYYSLSHHHHGQAAFFGGRRRSNEAEQVYRRRSDVMNPFSSIDFSSGPRDFMGRDFMGRELIGRDTMTPFYTPPIMERPANLNNGSGGGGGGGGGVGGVNEEGMFSGVGGMGGMFDASTAGRLISGLR</sequence>
<feature type="compositionally biased region" description="Low complexity" evidence="2">
    <location>
        <begin position="272"/>
        <end position="286"/>
    </location>
</feature>
<dbReference type="AlphaFoldDB" id="T1F1M8"/>
<evidence type="ECO:0000256" key="2">
    <source>
        <dbReference type="SAM" id="MobiDB-lite"/>
    </source>
</evidence>
<protein>
    <recommendedName>
        <fullName evidence="3">C2H2-type domain-containing protein</fullName>
    </recommendedName>
</protein>
<evidence type="ECO:0000259" key="3">
    <source>
        <dbReference type="PROSITE" id="PS50157"/>
    </source>
</evidence>
<keyword evidence="1" id="KW-0479">Metal-binding</keyword>
<keyword evidence="1" id="KW-0863">Zinc-finger</keyword>
<dbReference type="HOGENOM" id="CLU_588335_0_0_1"/>
<dbReference type="InterPro" id="IPR013087">
    <property type="entry name" value="Znf_C2H2_type"/>
</dbReference>
<dbReference type="RefSeq" id="XP_009013342.1">
    <property type="nucleotide sequence ID" value="XM_009015094.1"/>
</dbReference>
<dbReference type="EMBL" id="AMQM01003243">
    <property type="status" value="NOT_ANNOTATED_CDS"/>
    <property type="molecule type" value="Genomic_DNA"/>
</dbReference>
<dbReference type="CTD" id="20202728"/>
<feature type="domain" description="C2H2-type" evidence="3">
    <location>
        <begin position="58"/>
        <end position="85"/>
    </location>
</feature>
<dbReference type="EnsemblMetazoa" id="HelroT169250">
    <property type="protein sequence ID" value="HelroP169250"/>
    <property type="gene ID" value="HelroG169250"/>
</dbReference>
<accession>T1F1M8</accession>
<feature type="region of interest" description="Disordered" evidence="2">
    <location>
        <begin position="256"/>
        <end position="303"/>
    </location>
</feature>
<evidence type="ECO:0000313" key="6">
    <source>
        <dbReference type="Proteomes" id="UP000015101"/>
    </source>
</evidence>
<evidence type="ECO:0000313" key="5">
    <source>
        <dbReference type="EnsemblMetazoa" id="HelroP169250"/>
    </source>
</evidence>
<dbReference type="EMBL" id="KB096080">
    <property type="protein sequence ID" value="ESO08412.1"/>
    <property type="molecule type" value="Genomic_DNA"/>
</dbReference>
<keyword evidence="6" id="KW-1185">Reference proteome</keyword>
<dbReference type="PROSITE" id="PS50157">
    <property type="entry name" value="ZINC_FINGER_C2H2_2"/>
    <property type="match status" value="1"/>
</dbReference>
<organism evidence="5 6">
    <name type="scientific">Helobdella robusta</name>
    <name type="common">Californian leech</name>
    <dbReference type="NCBI Taxonomy" id="6412"/>
    <lineage>
        <taxon>Eukaryota</taxon>
        <taxon>Metazoa</taxon>
        <taxon>Spiralia</taxon>
        <taxon>Lophotrochozoa</taxon>
        <taxon>Annelida</taxon>
        <taxon>Clitellata</taxon>
        <taxon>Hirudinea</taxon>
        <taxon>Rhynchobdellida</taxon>
        <taxon>Glossiphoniidae</taxon>
        <taxon>Helobdella</taxon>
    </lineage>
</organism>
<feature type="region of interest" description="Disordered" evidence="2">
    <location>
        <begin position="150"/>
        <end position="217"/>
    </location>
</feature>
<reference evidence="6" key="1">
    <citation type="submission" date="2012-12" db="EMBL/GenBank/DDBJ databases">
        <authorList>
            <person name="Hellsten U."/>
            <person name="Grimwood J."/>
            <person name="Chapman J.A."/>
            <person name="Shapiro H."/>
            <person name="Aerts A."/>
            <person name="Otillar R.P."/>
            <person name="Terry A.Y."/>
            <person name="Boore J.L."/>
            <person name="Simakov O."/>
            <person name="Marletaz F."/>
            <person name="Cho S.-J."/>
            <person name="Edsinger-Gonzales E."/>
            <person name="Havlak P."/>
            <person name="Kuo D.-H."/>
            <person name="Larsson T."/>
            <person name="Lv J."/>
            <person name="Arendt D."/>
            <person name="Savage R."/>
            <person name="Osoegawa K."/>
            <person name="de Jong P."/>
            <person name="Lindberg D.R."/>
            <person name="Seaver E.C."/>
            <person name="Weisblat D.A."/>
            <person name="Putnam N.H."/>
            <person name="Grigoriev I.V."/>
            <person name="Rokhsar D.S."/>
        </authorList>
    </citation>
    <scope>NUCLEOTIDE SEQUENCE</scope>
</reference>
<feature type="compositionally biased region" description="Low complexity" evidence="2">
    <location>
        <begin position="180"/>
        <end position="194"/>
    </location>
</feature>
<reference evidence="5" key="3">
    <citation type="submission" date="2015-06" db="UniProtKB">
        <authorList>
            <consortium name="EnsemblMetazoa"/>
        </authorList>
    </citation>
    <scope>IDENTIFICATION</scope>
</reference>
<dbReference type="KEGG" id="hro:HELRODRAFT_169250"/>
<dbReference type="Proteomes" id="UP000015101">
    <property type="component" value="Unassembled WGS sequence"/>
</dbReference>
<gene>
    <name evidence="5" type="primary">20202728</name>
    <name evidence="4" type="ORF">HELRODRAFT_169250</name>
</gene>
<proteinExistence type="predicted"/>